<comment type="caution">
    <text evidence="7">The sequence shown here is derived from an EMBL/GenBank/DDBJ whole genome shotgun (WGS) entry which is preliminary data.</text>
</comment>
<comment type="subcellular location">
    <subcellularLocation>
        <location evidence="1">Cell membrane</location>
        <topology evidence="1">Multi-pass membrane protein</topology>
    </subcellularLocation>
</comment>
<feature type="transmembrane region" description="Helical" evidence="6">
    <location>
        <begin position="152"/>
        <end position="176"/>
    </location>
</feature>
<dbReference type="Pfam" id="PF01810">
    <property type="entry name" value="LysE"/>
    <property type="match status" value="1"/>
</dbReference>
<keyword evidence="2" id="KW-1003">Cell membrane</keyword>
<dbReference type="Proteomes" id="UP000602745">
    <property type="component" value="Unassembled WGS sequence"/>
</dbReference>
<accession>A0A8J2VM24</accession>
<evidence type="ECO:0000256" key="3">
    <source>
        <dbReference type="ARBA" id="ARBA00022692"/>
    </source>
</evidence>
<evidence type="ECO:0000256" key="2">
    <source>
        <dbReference type="ARBA" id="ARBA00022475"/>
    </source>
</evidence>
<evidence type="ECO:0000256" key="1">
    <source>
        <dbReference type="ARBA" id="ARBA00004651"/>
    </source>
</evidence>
<feature type="transmembrane region" description="Helical" evidence="6">
    <location>
        <begin position="188"/>
        <end position="206"/>
    </location>
</feature>
<evidence type="ECO:0000313" key="7">
    <source>
        <dbReference type="EMBL" id="GGE29378.1"/>
    </source>
</evidence>
<feature type="transmembrane region" description="Helical" evidence="6">
    <location>
        <begin position="12"/>
        <end position="31"/>
    </location>
</feature>
<evidence type="ECO:0000313" key="8">
    <source>
        <dbReference type="Proteomes" id="UP000602745"/>
    </source>
</evidence>
<feature type="transmembrane region" description="Helical" evidence="6">
    <location>
        <begin position="116"/>
        <end position="140"/>
    </location>
</feature>
<dbReference type="AlphaFoldDB" id="A0A8J2VM24"/>
<keyword evidence="5 6" id="KW-0472">Membrane</keyword>
<protein>
    <submittedName>
        <fullName evidence="7">Threonine efflux protein</fullName>
    </submittedName>
</protein>
<reference evidence="7" key="1">
    <citation type="journal article" date="2014" name="Int. J. Syst. Evol. Microbiol.">
        <title>Complete genome sequence of Corynebacterium casei LMG S-19264T (=DSM 44701T), isolated from a smear-ripened cheese.</title>
        <authorList>
            <consortium name="US DOE Joint Genome Institute (JGI-PGF)"/>
            <person name="Walter F."/>
            <person name="Albersmeier A."/>
            <person name="Kalinowski J."/>
            <person name="Ruckert C."/>
        </authorList>
    </citation>
    <scope>NUCLEOTIDE SEQUENCE</scope>
    <source>
        <strain evidence="7">CCM 7684</strain>
    </source>
</reference>
<evidence type="ECO:0000256" key="4">
    <source>
        <dbReference type="ARBA" id="ARBA00022989"/>
    </source>
</evidence>
<dbReference type="PANTHER" id="PTHR30086:SF19">
    <property type="entry name" value="THREONINE EFFLUX PROTEIN"/>
    <property type="match status" value="1"/>
</dbReference>
<feature type="transmembrane region" description="Helical" evidence="6">
    <location>
        <begin position="38"/>
        <end position="66"/>
    </location>
</feature>
<keyword evidence="4 6" id="KW-1133">Transmembrane helix</keyword>
<dbReference type="GO" id="GO:0015171">
    <property type="term" value="F:amino acid transmembrane transporter activity"/>
    <property type="evidence" value="ECO:0007669"/>
    <property type="project" value="TreeGrafter"/>
</dbReference>
<gene>
    <name evidence="7" type="primary">rhtC</name>
    <name evidence="7" type="ORF">GCM10007276_03180</name>
</gene>
<name>A0A8J2VM24_9RHOB</name>
<proteinExistence type="predicted"/>
<organism evidence="7 8">
    <name type="scientific">Agaricicola taiwanensis</name>
    <dbReference type="NCBI Taxonomy" id="591372"/>
    <lineage>
        <taxon>Bacteria</taxon>
        <taxon>Pseudomonadati</taxon>
        <taxon>Pseudomonadota</taxon>
        <taxon>Alphaproteobacteria</taxon>
        <taxon>Rhodobacterales</taxon>
        <taxon>Paracoccaceae</taxon>
        <taxon>Agaricicola</taxon>
    </lineage>
</organism>
<dbReference type="PANTHER" id="PTHR30086">
    <property type="entry name" value="ARGININE EXPORTER PROTEIN ARGO"/>
    <property type="match status" value="1"/>
</dbReference>
<keyword evidence="3 6" id="KW-0812">Transmembrane</keyword>
<evidence type="ECO:0000256" key="5">
    <source>
        <dbReference type="ARBA" id="ARBA00023136"/>
    </source>
</evidence>
<dbReference type="RefSeq" id="WP_188407953.1">
    <property type="nucleotide sequence ID" value="NZ_BMCP01000001.1"/>
</dbReference>
<dbReference type="InterPro" id="IPR001123">
    <property type="entry name" value="LeuE-type"/>
</dbReference>
<reference evidence="7" key="2">
    <citation type="submission" date="2020-09" db="EMBL/GenBank/DDBJ databases">
        <authorList>
            <person name="Sun Q."/>
            <person name="Sedlacek I."/>
        </authorList>
    </citation>
    <scope>NUCLEOTIDE SEQUENCE</scope>
    <source>
        <strain evidence="7">CCM 7684</strain>
    </source>
</reference>
<evidence type="ECO:0000256" key="6">
    <source>
        <dbReference type="SAM" id="Phobius"/>
    </source>
</evidence>
<dbReference type="GO" id="GO:0005886">
    <property type="term" value="C:plasma membrane"/>
    <property type="evidence" value="ECO:0007669"/>
    <property type="project" value="UniProtKB-SubCell"/>
</dbReference>
<dbReference type="EMBL" id="BMCP01000001">
    <property type="protein sequence ID" value="GGE29378.1"/>
    <property type="molecule type" value="Genomic_DNA"/>
</dbReference>
<keyword evidence="8" id="KW-1185">Reference proteome</keyword>
<sequence length="208" mass="21967">MTTADTLLSLAALWLVAVITPGPNMMLFAAISMSSSRAAVVMAALGIIIGTAVWGAAGLFGLLWLFETFPPLASAVKIAGGAYLAWKGFQIMRGSLRPAGNAADLPRRMEISPRRAFVVGLLTNLANPKSLVFVTSLFAVTHLAEKPLAIGLTGVGIMVALSATYYTTFGVLLRLTPFAQRESPLKRVVVAVVGAIMMVFGGRLAFER</sequence>